<dbReference type="PANTHER" id="PTHR11709">
    <property type="entry name" value="MULTI-COPPER OXIDASE"/>
    <property type="match status" value="1"/>
</dbReference>
<dbReference type="InterPro" id="IPR011706">
    <property type="entry name" value="Cu-oxidase_C"/>
</dbReference>
<dbReference type="RefSeq" id="WP_136947899.1">
    <property type="nucleotide sequence ID" value="NZ_SWFM01000004.1"/>
</dbReference>
<evidence type="ECO:0000259" key="7">
    <source>
        <dbReference type="Pfam" id="PF07732"/>
    </source>
</evidence>
<dbReference type="EMBL" id="SWFM01000004">
    <property type="protein sequence ID" value="TKD69228.1"/>
    <property type="molecule type" value="Genomic_DNA"/>
</dbReference>
<keyword evidence="4" id="KW-0472">Membrane</keyword>
<dbReference type="InterPro" id="IPR008972">
    <property type="entry name" value="Cupredoxin"/>
</dbReference>
<dbReference type="PROSITE" id="PS00080">
    <property type="entry name" value="MULTICOPPER_OXIDASE2"/>
    <property type="match status" value="1"/>
</dbReference>
<dbReference type="PROSITE" id="PS00079">
    <property type="entry name" value="MULTICOPPER_OXIDASE1"/>
    <property type="match status" value="1"/>
</dbReference>
<feature type="domain" description="Plastocyanin-like" evidence="5">
    <location>
        <begin position="213"/>
        <end position="307"/>
    </location>
</feature>
<organism evidence="8 9">
    <name type="scientific">Guptibacillus hwajinpoensis</name>
    <dbReference type="NCBI Taxonomy" id="208199"/>
    <lineage>
        <taxon>Bacteria</taxon>
        <taxon>Bacillati</taxon>
        <taxon>Bacillota</taxon>
        <taxon>Bacilli</taxon>
        <taxon>Bacillales</taxon>
        <taxon>Guptibacillaceae</taxon>
        <taxon>Guptibacillus</taxon>
    </lineage>
</organism>
<proteinExistence type="predicted"/>
<keyword evidence="2" id="KW-0560">Oxidoreductase</keyword>
<dbReference type="InterPro" id="IPR045087">
    <property type="entry name" value="Cu-oxidase_fam"/>
</dbReference>
<dbReference type="GO" id="GO:0016491">
    <property type="term" value="F:oxidoreductase activity"/>
    <property type="evidence" value="ECO:0007669"/>
    <property type="project" value="UniProtKB-KW"/>
</dbReference>
<evidence type="ECO:0000313" key="9">
    <source>
        <dbReference type="Proteomes" id="UP000310541"/>
    </source>
</evidence>
<dbReference type="Pfam" id="PF00394">
    <property type="entry name" value="Cu-oxidase"/>
    <property type="match status" value="1"/>
</dbReference>
<evidence type="ECO:0000256" key="3">
    <source>
        <dbReference type="ARBA" id="ARBA00023008"/>
    </source>
</evidence>
<sequence>MKRKVIGSIIIVMLLIIGGVAFLNSPLYSSGDKSLPEGVTQGEVSVLEVNAQEPENRTVKTFNLTAEETEWDISESKKVNAWTYNGTVPGEPLRVTEGDYIRVNLKNELNVPVTIHWHGMLLPNKMDGVPGLTQDAVQPGESFTYEFIANDAGTYWYHSHQHSSKQVDKGLYGSLVIEEKQKKYEKEEFFILDEWAVNQEKKDITNMGGMMKGAMTGNGEADTEQMYDTFTVNGKAGQAVEPLVMKEGETARLRFVNAGYQQHQLVFPEKAMKVIEIDGEKVKNSGGTSNVLEIAPGERIDVEYTRQSSEPAVIRENGGENADDMVIPVLSSEDEASVPNNQSISSSGTDVATGTSFGSEEVIFEEVPEPDVTYNMDLNMGMDMGEGVAFQINDQVFPDTPPINVKEGDIVKVKITNTGNMNHPMHLHGHRFQVASKNGNKYDAPRVKDIIHVKPGEEYTIYFKADNKGEWLFHCHDNNHAARGMVTIVDYNGVYSPFELGEEHNNQPN</sequence>
<keyword evidence="4" id="KW-1133">Transmembrane helix</keyword>
<dbReference type="Proteomes" id="UP000310541">
    <property type="component" value="Unassembled WGS sequence"/>
</dbReference>
<keyword evidence="3" id="KW-0186">Copper</keyword>
<dbReference type="AlphaFoldDB" id="A0A4V6WRY8"/>
<evidence type="ECO:0000259" key="6">
    <source>
        <dbReference type="Pfam" id="PF07731"/>
    </source>
</evidence>
<evidence type="ECO:0000259" key="5">
    <source>
        <dbReference type="Pfam" id="PF00394"/>
    </source>
</evidence>
<accession>A0A4V6WRY8</accession>
<comment type="caution">
    <text evidence="8">The sequence shown here is derived from an EMBL/GenBank/DDBJ whole genome shotgun (WGS) entry which is preliminary data.</text>
</comment>
<keyword evidence="4" id="KW-0812">Transmembrane</keyword>
<evidence type="ECO:0000256" key="2">
    <source>
        <dbReference type="ARBA" id="ARBA00023002"/>
    </source>
</evidence>
<feature type="domain" description="Plastocyanin-like" evidence="7">
    <location>
        <begin position="67"/>
        <end position="181"/>
    </location>
</feature>
<keyword evidence="1" id="KW-0479">Metal-binding</keyword>
<protein>
    <submittedName>
        <fullName evidence="8">Multicopper oxidase family protein</fullName>
    </submittedName>
</protein>
<evidence type="ECO:0000313" key="8">
    <source>
        <dbReference type="EMBL" id="TKD69228.1"/>
    </source>
</evidence>
<dbReference type="Gene3D" id="2.60.40.420">
    <property type="entry name" value="Cupredoxins - blue copper proteins"/>
    <property type="match status" value="2"/>
</dbReference>
<dbReference type="CDD" id="cd04202">
    <property type="entry name" value="CuRO_D2_2dMcoN_like"/>
    <property type="match status" value="1"/>
</dbReference>
<dbReference type="OrthoDB" id="9757546at2"/>
<dbReference type="InterPro" id="IPR001117">
    <property type="entry name" value="Cu-oxidase_2nd"/>
</dbReference>
<dbReference type="Pfam" id="PF07731">
    <property type="entry name" value="Cu-oxidase_2"/>
    <property type="match status" value="1"/>
</dbReference>
<dbReference type="CDD" id="cd13860">
    <property type="entry name" value="CuRO_1_2dMco_1"/>
    <property type="match status" value="1"/>
</dbReference>
<name>A0A4V6WRY8_9BACL</name>
<evidence type="ECO:0000256" key="4">
    <source>
        <dbReference type="SAM" id="Phobius"/>
    </source>
</evidence>
<reference evidence="8 9" key="1">
    <citation type="submission" date="2019-04" db="EMBL/GenBank/DDBJ databases">
        <title>Genome sequence of Bacillus hwajinpoensis strain Y2.</title>
        <authorList>
            <person name="Fair J.L."/>
            <person name="Maclea K.S."/>
        </authorList>
    </citation>
    <scope>NUCLEOTIDE SEQUENCE [LARGE SCALE GENOMIC DNA]</scope>
    <source>
        <strain evidence="8 9">Y2</strain>
    </source>
</reference>
<dbReference type="GO" id="GO:0005507">
    <property type="term" value="F:copper ion binding"/>
    <property type="evidence" value="ECO:0007669"/>
    <property type="project" value="InterPro"/>
</dbReference>
<dbReference type="Pfam" id="PF07732">
    <property type="entry name" value="Cu-oxidase_3"/>
    <property type="match status" value="1"/>
</dbReference>
<evidence type="ECO:0000256" key="1">
    <source>
        <dbReference type="ARBA" id="ARBA00022723"/>
    </source>
</evidence>
<dbReference type="InterPro" id="IPR033138">
    <property type="entry name" value="Cu_oxidase_CS"/>
</dbReference>
<dbReference type="InterPro" id="IPR011707">
    <property type="entry name" value="Cu-oxidase-like_N"/>
</dbReference>
<dbReference type="PANTHER" id="PTHR11709:SF394">
    <property type="entry name" value="FI03373P-RELATED"/>
    <property type="match status" value="1"/>
</dbReference>
<feature type="domain" description="Plastocyanin-like" evidence="6">
    <location>
        <begin position="387"/>
        <end position="488"/>
    </location>
</feature>
<dbReference type="SUPFAM" id="SSF49503">
    <property type="entry name" value="Cupredoxins"/>
    <property type="match status" value="3"/>
</dbReference>
<feature type="transmembrane region" description="Helical" evidence="4">
    <location>
        <begin position="5"/>
        <end position="23"/>
    </location>
</feature>
<gene>
    <name evidence="8" type="ORF">FBF83_14600</name>
</gene>
<dbReference type="InterPro" id="IPR002355">
    <property type="entry name" value="Cu_oxidase_Cu_BS"/>
</dbReference>